<protein>
    <submittedName>
        <fullName evidence="1">Uncharacterized protein</fullName>
    </submittedName>
</protein>
<dbReference type="SUPFAM" id="SSF55961">
    <property type="entry name" value="Bet v1-like"/>
    <property type="match status" value="1"/>
</dbReference>
<proteinExistence type="predicted"/>
<name>A0A3M9MQY2_9BACT</name>
<gene>
    <name evidence="1" type="ORF">EFA69_17670</name>
</gene>
<evidence type="ECO:0000313" key="2">
    <source>
        <dbReference type="Proteomes" id="UP000271010"/>
    </source>
</evidence>
<reference evidence="1 2" key="1">
    <citation type="submission" date="2018-11" db="EMBL/GenBank/DDBJ databases">
        <title>Rufibacter latericius sp. nov., isolated from water in Baiyang Lake.</title>
        <authorList>
            <person name="Yang Y."/>
        </authorList>
    </citation>
    <scope>NUCLEOTIDE SEQUENCE [LARGE SCALE GENOMIC DNA]</scope>
    <source>
        <strain evidence="1 2">MCC P1</strain>
    </source>
</reference>
<comment type="caution">
    <text evidence="1">The sequence shown here is derived from an EMBL/GenBank/DDBJ whole genome shotgun (WGS) entry which is preliminary data.</text>
</comment>
<sequence length="104" mass="12005">MSNAKNNKLSSHITAFELSYFFADEMLTGAFKSFRHKHRFEALAGGTTHMIDVFHYTSPLGVLGKLADYLFLKQYRPHLLLERNRVIKEVAESGKWQEVLAMEK</sequence>
<dbReference type="InterPro" id="IPR023393">
    <property type="entry name" value="START-like_dom_sf"/>
</dbReference>
<dbReference type="EMBL" id="RJJE01000017">
    <property type="protein sequence ID" value="RNI27916.1"/>
    <property type="molecule type" value="Genomic_DNA"/>
</dbReference>
<accession>A0A3M9MQY2</accession>
<organism evidence="1 2">
    <name type="scientific">Rufibacter immobilis</name>
    <dbReference type="NCBI Taxonomy" id="1348778"/>
    <lineage>
        <taxon>Bacteria</taxon>
        <taxon>Pseudomonadati</taxon>
        <taxon>Bacteroidota</taxon>
        <taxon>Cytophagia</taxon>
        <taxon>Cytophagales</taxon>
        <taxon>Hymenobacteraceae</taxon>
        <taxon>Rufibacter</taxon>
    </lineage>
</organism>
<dbReference type="Gene3D" id="3.30.530.20">
    <property type="match status" value="1"/>
</dbReference>
<evidence type="ECO:0000313" key="1">
    <source>
        <dbReference type="EMBL" id="RNI27916.1"/>
    </source>
</evidence>
<dbReference type="OrthoDB" id="9801773at2"/>
<dbReference type="Proteomes" id="UP000271010">
    <property type="component" value="Unassembled WGS sequence"/>
</dbReference>
<dbReference type="AlphaFoldDB" id="A0A3M9MQY2"/>
<keyword evidence="2" id="KW-1185">Reference proteome</keyword>